<dbReference type="GO" id="GO:0006508">
    <property type="term" value="P:proteolysis"/>
    <property type="evidence" value="ECO:0007669"/>
    <property type="project" value="InterPro"/>
</dbReference>
<organism evidence="3 4">
    <name type="scientific">Elysia marginata</name>
    <dbReference type="NCBI Taxonomy" id="1093978"/>
    <lineage>
        <taxon>Eukaryota</taxon>
        <taxon>Metazoa</taxon>
        <taxon>Spiralia</taxon>
        <taxon>Lophotrochozoa</taxon>
        <taxon>Mollusca</taxon>
        <taxon>Gastropoda</taxon>
        <taxon>Heterobranchia</taxon>
        <taxon>Euthyneura</taxon>
        <taxon>Panpulmonata</taxon>
        <taxon>Sacoglossa</taxon>
        <taxon>Placobranchoidea</taxon>
        <taxon>Plakobranchidae</taxon>
        <taxon>Elysia</taxon>
    </lineage>
</organism>
<protein>
    <submittedName>
        <fullName evidence="3">Carboxypeptidase</fullName>
    </submittedName>
</protein>
<sequence length="157" mass="17417">MGTLGATFKADLYVAMVTLITIIPATPSAKPLHFSPYIARGELETAQNLSKVTDICDPHNRSDCDVTIPESYAGFLTVDEVLGKHTFFWYFPSQENPDAPVVIWLNGGPGVTSMLGLFWENGPLQPRQSNGTQKTHEETSNGIYRKPYNYNETNFEG</sequence>
<accession>A0AAV4HML2</accession>
<evidence type="ECO:0000313" key="3">
    <source>
        <dbReference type="EMBL" id="GFR98431.1"/>
    </source>
</evidence>
<dbReference type="Proteomes" id="UP000762676">
    <property type="component" value="Unassembled WGS sequence"/>
</dbReference>
<evidence type="ECO:0000256" key="1">
    <source>
        <dbReference type="ARBA" id="ARBA00009431"/>
    </source>
</evidence>
<keyword evidence="3" id="KW-0378">Hydrolase</keyword>
<proteinExistence type="inferred from homology"/>
<name>A0AAV4HML2_9GAST</name>
<keyword evidence="3" id="KW-0645">Protease</keyword>
<keyword evidence="4" id="KW-1185">Reference proteome</keyword>
<dbReference type="InterPro" id="IPR029058">
    <property type="entry name" value="AB_hydrolase_fold"/>
</dbReference>
<dbReference type="GO" id="GO:0004185">
    <property type="term" value="F:serine-type carboxypeptidase activity"/>
    <property type="evidence" value="ECO:0007669"/>
    <property type="project" value="InterPro"/>
</dbReference>
<feature type="region of interest" description="Disordered" evidence="2">
    <location>
        <begin position="125"/>
        <end position="157"/>
    </location>
</feature>
<dbReference type="InterPro" id="IPR001563">
    <property type="entry name" value="Peptidase_S10"/>
</dbReference>
<dbReference type="Pfam" id="PF00450">
    <property type="entry name" value="Peptidase_S10"/>
    <property type="match status" value="1"/>
</dbReference>
<dbReference type="EMBL" id="BMAT01005695">
    <property type="protein sequence ID" value="GFR98431.1"/>
    <property type="molecule type" value="Genomic_DNA"/>
</dbReference>
<dbReference type="Gene3D" id="3.40.50.1820">
    <property type="entry name" value="alpha/beta hydrolase"/>
    <property type="match status" value="1"/>
</dbReference>
<dbReference type="SUPFAM" id="SSF53474">
    <property type="entry name" value="alpha/beta-Hydrolases"/>
    <property type="match status" value="1"/>
</dbReference>
<evidence type="ECO:0000256" key="2">
    <source>
        <dbReference type="SAM" id="MobiDB-lite"/>
    </source>
</evidence>
<gene>
    <name evidence="3" type="ORF">ElyMa_002768700</name>
</gene>
<evidence type="ECO:0000313" key="4">
    <source>
        <dbReference type="Proteomes" id="UP000762676"/>
    </source>
</evidence>
<comment type="similarity">
    <text evidence="1">Belongs to the peptidase S10 family.</text>
</comment>
<comment type="caution">
    <text evidence="3">The sequence shown here is derived from an EMBL/GenBank/DDBJ whole genome shotgun (WGS) entry which is preliminary data.</text>
</comment>
<reference evidence="3 4" key="1">
    <citation type="journal article" date="2021" name="Elife">
        <title>Chloroplast acquisition without the gene transfer in kleptoplastic sea slugs, Plakobranchus ocellatus.</title>
        <authorList>
            <person name="Maeda T."/>
            <person name="Takahashi S."/>
            <person name="Yoshida T."/>
            <person name="Shimamura S."/>
            <person name="Takaki Y."/>
            <person name="Nagai Y."/>
            <person name="Toyoda A."/>
            <person name="Suzuki Y."/>
            <person name="Arimoto A."/>
            <person name="Ishii H."/>
            <person name="Satoh N."/>
            <person name="Nishiyama T."/>
            <person name="Hasebe M."/>
            <person name="Maruyama T."/>
            <person name="Minagawa J."/>
            <person name="Obokata J."/>
            <person name="Shigenobu S."/>
        </authorList>
    </citation>
    <scope>NUCLEOTIDE SEQUENCE [LARGE SCALE GENOMIC DNA]</scope>
</reference>
<dbReference type="AlphaFoldDB" id="A0AAV4HML2"/>
<keyword evidence="3" id="KW-0121">Carboxypeptidase</keyword>